<dbReference type="PANTHER" id="PTHR11266:SF17">
    <property type="entry name" value="PROTEIN MPV17"/>
    <property type="match status" value="1"/>
</dbReference>
<accession>A0ABQ9J6A8</accession>
<gene>
    <name evidence="8" type="ORF">NQ317_010045</name>
</gene>
<dbReference type="Pfam" id="PF04117">
    <property type="entry name" value="Mpv17_PMP22"/>
    <property type="match status" value="1"/>
</dbReference>
<evidence type="ECO:0000256" key="7">
    <source>
        <dbReference type="RuleBase" id="RU363053"/>
    </source>
</evidence>
<keyword evidence="9" id="KW-1185">Reference proteome</keyword>
<comment type="caution">
    <text evidence="8">The sequence shown here is derived from an EMBL/GenBank/DDBJ whole genome shotgun (WGS) entry which is preliminary data.</text>
</comment>
<proteinExistence type="inferred from homology"/>
<evidence type="ECO:0000313" key="9">
    <source>
        <dbReference type="Proteomes" id="UP001162164"/>
    </source>
</evidence>
<feature type="transmembrane region" description="Helical" evidence="7">
    <location>
        <begin position="20"/>
        <end position="38"/>
    </location>
</feature>
<evidence type="ECO:0000313" key="8">
    <source>
        <dbReference type="EMBL" id="KAJ8973608.1"/>
    </source>
</evidence>
<evidence type="ECO:0000256" key="5">
    <source>
        <dbReference type="ARBA" id="ARBA00023136"/>
    </source>
</evidence>
<keyword evidence="5 7" id="KW-0472">Membrane</keyword>
<evidence type="ECO:0000256" key="1">
    <source>
        <dbReference type="ARBA" id="ARBA00004141"/>
    </source>
</evidence>
<keyword evidence="3 7" id="KW-0812">Transmembrane</keyword>
<sequence length="179" mass="20226">MNKCNKIFTVYTRLLKKHSLVVQSIQTGLIMGIGDLAAQTVIENKPLEKVELLRTAQFVALGTGLVGPILTAWYKFLSKTIGDTGKAAVLKKVAADQLIFAPNFIVVFITTLNMLQGKNLENVKKELSSKYKDILITNYKVWPAVQILNFYLVPLHYQVLFVQTVAVFWNAYMSWKTQQ</sequence>
<dbReference type="InterPro" id="IPR007248">
    <property type="entry name" value="Mpv17_PMP22"/>
</dbReference>
<organism evidence="8 9">
    <name type="scientific">Molorchus minor</name>
    <dbReference type="NCBI Taxonomy" id="1323400"/>
    <lineage>
        <taxon>Eukaryota</taxon>
        <taxon>Metazoa</taxon>
        <taxon>Ecdysozoa</taxon>
        <taxon>Arthropoda</taxon>
        <taxon>Hexapoda</taxon>
        <taxon>Insecta</taxon>
        <taxon>Pterygota</taxon>
        <taxon>Neoptera</taxon>
        <taxon>Endopterygota</taxon>
        <taxon>Coleoptera</taxon>
        <taxon>Polyphaga</taxon>
        <taxon>Cucujiformia</taxon>
        <taxon>Chrysomeloidea</taxon>
        <taxon>Cerambycidae</taxon>
        <taxon>Lamiinae</taxon>
        <taxon>Monochamini</taxon>
        <taxon>Molorchus</taxon>
    </lineage>
</organism>
<name>A0ABQ9J6A8_9CUCU</name>
<protein>
    <recommendedName>
        <fullName evidence="6">Mitochondrial inner membrane protein Mpv17</fullName>
    </recommendedName>
</protein>
<reference evidence="8" key="1">
    <citation type="journal article" date="2023" name="Insect Mol. Biol.">
        <title>Genome sequencing provides insights into the evolution of gene families encoding plant cell wall-degrading enzymes in longhorned beetles.</title>
        <authorList>
            <person name="Shin N.R."/>
            <person name="Okamura Y."/>
            <person name="Kirsch R."/>
            <person name="Pauchet Y."/>
        </authorList>
    </citation>
    <scope>NUCLEOTIDE SEQUENCE</scope>
    <source>
        <strain evidence="8">MMC_N1</strain>
    </source>
</reference>
<comment type="similarity">
    <text evidence="2 7">Belongs to the peroxisomal membrane protein PXMP2/4 family.</text>
</comment>
<evidence type="ECO:0000256" key="4">
    <source>
        <dbReference type="ARBA" id="ARBA00022989"/>
    </source>
</evidence>
<feature type="transmembrane region" description="Helical" evidence="7">
    <location>
        <begin position="58"/>
        <end position="77"/>
    </location>
</feature>
<dbReference type="EMBL" id="JAPWTJ010001145">
    <property type="protein sequence ID" value="KAJ8973608.1"/>
    <property type="molecule type" value="Genomic_DNA"/>
</dbReference>
<evidence type="ECO:0000256" key="6">
    <source>
        <dbReference type="ARBA" id="ARBA00049743"/>
    </source>
</evidence>
<keyword evidence="4 7" id="KW-1133">Transmembrane helix</keyword>
<evidence type="ECO:0000256" key="2">
    <source>
        <dbReference type="ARBA" id="ARBA00006824"/>
    </source>
</evidence>
<evidence type="ECO:0000256" key="3">
    <source>
        <dbReference type="ARBA" id="ARBA00022692"/>
    </source>
</evidence>
<feature type="transmembrane region" description="Helical" evidence="7">
    <location>
        <begin position="155"/>
        <end position="175"/>
    </location>
</feature>
<dbReference type="Proteomes" id="UP001162164">
    <property type="component" value="Unassembled WGS sequence"/>
</dbReference>
<comment type="subcellular location">
    <subcellularLocation>
        <location evidence="1">Membrane</location>
        <topology evidence="1">Multi-pass membrane protein</topology>
    </subcellularLocation>
</comment>
<dbReference type="PANTHER" id="PTHR11266">
    <property type="entry name" value="PEROXISOMAL MEMBRANE PROTEIN 2, PXMP2 MPV17"/>
    <property type="match status" value="1"/>
</dbReference>
<feature type="transmembrane region" description="Helical" evidence="7">
    <location>
        <begin position="98"/>
        <end position="115"/>
    </location>
</feature>